<protein>
    <recommendedName>
        <fullName evidence="1">Tail specific protease domain-containing protein</fullName>
    </recommendedName>
</protein>
<proteinExistence type="predicted"/>
<evidence type="ECO:0000259" key="1">
    <source>
        <dbReference type="Pfam" id="PF03572"/>
    </source>
</evidence>
<organism evidence="2 3">
    <name type="scientific">Mammaliicoccus sciuri</name>
    <name type="common">Staphylococcus sciuri</name>
    <dbReference type="NCBI Taxonomy" id="1296"/>
    <lineage>
        <taxon>Bacteria</taxon>
        <taxon>Bacillati</taxon>
        <taxon>Bacillota</taxon>
        <taxon>Bacilli</taxon>
        <taxon>Bacillales</taxon>
        <taxon>Staphylococcaceae</taxon>
        <taxon>Mammaliicoccus</taxon>
    </lineage>
</organism>
<dbReference type="InterPro" id="IPR005151">
    <property type="entry name" value="Tail-specific_protease"/>
</dbReference>
<dbReference type="Pfam" id="PF03572">
    <property type="entry name" value="Peptidase_S41"/>
    <property type="match status" value="1"/>
</dbReference>
<dbReference type="InterPro" id="IPR029045">
    <property type="entry name" value="ClpP/crotonase-like_dom_sf"/>
</dbReference>
<dbReference type="GO" id="GO:0006508">
    <property type="term" value="P:proteolysis"/>
    <property type="evidence" value="ECO:0007669"/>
    <property type="project" value="InterPro"/>
</dbReference>
<accession>A0AAI8GSW5</accession>
<feature type="domain" description="Tail specific protease" evidence="1">
    <location>
        <begin position="172"/>
        <end position="381"/>
    </location>
</feature>
<dbReference type="GO" id="GO:0008236">
    <property type="term" value="F:serine-type peptidase activity"/>
    <property type="evidence" value="ECO:0007669"/>
    <property type="project" value="InterPro"/>
</dbReference>
<dbReference type="Proteomes" id="UP000197058">
    <property type="component" value="Chromosome"/>
</dbReference>
<dbReference type="SUPFAM" id="SSF52096">
    <property type="entry name" value="ClpP/crotonase"/>
    <property type="match status" value="1"/>
</dbReference>
<dbReference type="Gene3D" id="3.90.226.10">
    <property type="entry name" value="2-enoyl-CoA Hydratase, Chain A, domain 1"/>
    <property type="match status" value="1"/>
</dbReference>
<sequence>MNGVHHMTLKEFNIIENQLINEYAGYFDKKELITQFPSKLSNINEEEFYFYMTKYLNKFHDPHLKLVDFNGLYPNIRVQLYNDQLYVIDSRNPQIPTGTVIYNLGSYSINYILENDHDLLKSSNPERMEWSDVLKKYKYIVSDSKEISILQKDKPDFFEQSYIIENKSTYIYIKFTDFIDHLKISNLIDKHKNLLLNAKQIIIDVRGNRGGSDLAYLKLLPYLTTESITITDDTPYYHRFTKSYCDERIHTISELIKQMPDSDDLDEYKSILNLYKDNYDKGFVNINNNPESDTIKGIQEKCPDVKVLADFECGSSGDNFVKFAHEFKNIEIIGRPTKGMNDYSNIMFIDINGKYKLSVPHSKDGNVDLGKSMGKTGIPVDHYISWTPEELEKDIILEIAINRFTSLT</sequence>
<dbReference type="AlphaFoldDB" id="A0AAI8GSW5"/>
<evidence type="ECO:0000313" key="2">
    <source>
        <dbReference type="EMBL" id="ASE33184.1"/>
    </source>
</evidence>
<reference evidence="3" key="1">
    <citation type="submission" date="2017-06" db="EMBL/GenBank/DDBJ databases">
        <title>FDA dAtabase for Regulatory Grade micrObial Sequences (FDA-ARGOS): Supporting development and validation of Infectious Disease Dx tests.</title>
        <authorList>
            <person name="Goldberg B."/>
            <person name="Campos J."/>
            <person name="Tallon L."/>
            <person name="Sadzewicz L."/>
            <person name="Sengamalay N."/>
            <person name="Ott S."/>
            <person name="Godinez A."/>
            <person name="Nagaraj S."/>
            <person name="Vavikolanu K."/>
            <person name="Nadendla S."/>
            <person name="George J."/>
            <person name="Geyer C."/>
            <person name="Sichtig H."/>
        </authorList>
    </citation>
    <scope>NUCLEOTIDE SEQUENCE [LARGE SCALE GENOMIC DNA]</scope>
    <source>
        <strain evidence="3">FDAARGOS_285</strain>
    </source>
</reference>
<gene>
    <name evidence="2" type="ORF">CEP64_00790</name>
</gene>
<name>A0AAI8GSW5_MAMSC</name>
<evidence type="ECO:0000313" key="3">
    <source>
        <dbReference type="Proteomes" id="UP000197058"/>
    </source>
</evidence>
<dbReference type="EMBL" id="CP022046">
    <property type="protein sequence ID" value="ASE33184.1"/>
    <property type="molecule type" value="Genomic_DNA"/>
</dbReference>
<dbReference type="KEGG" id="sscu:CEP64_00790"/>